<keyword evidence="2" id="KW-1133">Transmembrane helix</keyword>
<dbReference type="EMBL" id="QXGE01001421">
    <property type="protein sequence ID" value="KAE9292860.1"/>
    <property type="molecule type" value="Genomic_DNA"/>
</dbReference>
<dbReference type="Proteomes" id="UP000476176">
    <property type="component" value="Unassembled WGS sequence"/>
</dbReference>
<name>A0A6A3J013_9STRA</name>
<keyword evidence="2" id="KW-0812">Transmembrane</keyword>
<dbReference type="SUPFAM" id="SSF47113">
    <property type="entry name" value="Histone-fold"/>
    <property type="match status" value="1"/>
</dbReference>
<gene>
    <name evidence="11" type="ORF">PF001_g18528</name>
    <name evidence="10" type="ORF">PF002_g20630</name>
    <name evidence="9" type="ORF">PF004_g18630</name>
    <name evidence="8" type="ORF">PF005_g25143</name>
    <name evidence="7" type="ORF">PF006_g19043</name>
    <name evidence="6" type="ORF">PF007_g19362</name>
    <name evidence="3" type="ORF">PF009_g20274</name>
    <name evidence="5" type="ORF">PF010_g18776</name>
    <name evidence="4" type="ORF">PF011_g19479</name>
</gene>
<evidence type="ECO:0000313" key="14">
    <source>
        <dbReference type="Proteomes" id="UP000437068"/>
    </source>
</evidence>
<dbReference type="EMBL" id="QXGF01001492">
    <property type="protein sequence ID" value="KAE8929610.1"/>
    <property type="molecule type" value="Genomic_DNA"/>
</dbReference>
<evidence type="ECO:0000313" key="18">
    <source>
        <dbReference type="Proteomes" id="UP000460718"/>
    </source>
</evidence>
<dbReference type="EMBL" id="QXGB01002662">
    <property type="protein sequence ID" value="KAE9176013.1"/>
    <property type="molecule type" value="Genomic_DNA"/>
</dbReference>
<dbReference type="EMBL" id="QXFW01001654">
    <property type="protein sequence ID" value="KAE8987681.1"/>
    <property type="molecule type" value="Genomic_DNA"/>
</dbReference>
<dbReference type="EMBL" id="QXFZ01001461">
    <property type="protein sequence ID" value="KAE9090092.1"/>
    <property type="molecule type" value="Genomic_DNA"/>
</dbReference>
<evidence type="ECO:0000313" key="13">
    <source>
        <dbReference type="Proteomes" id="UP000433483"/>
    </source>
</evidence>
<evidence type="ECO:0000313" key="12">
    <source>
        <dbReference type="Proteomes" id="UP000429523"/>
    </source>
</evidence>
<evidence type="ECO:0000313" key="17">
    <source>
        <dbReference type="Proteomes" id="UP000441208"/>
    </source>
</evidence>
<evidence type="ECO:0000256" key="1">
    <source>
        <dbReference type="SAM" id="MobiDB-lite"/>
    </source>
</evidence>
<evidence type="ECO:0000256" key="2">
    <source>
        <dbReference type="SAM" id="Phobius"/>
    </source>
</evidence>
<evidence type="ECO:0000313" key="6">
    <source>
        <dbReference type="EMBL" id="KAE9090092.1"/>
    </source>
</evidence>
<dbReference type="Gene3D" id="1.20.1250.20">
    <property type="entry name" value="MFS general substrate transporter like domains"/>
    <property type="match status" value="1"/>
</dbReference>
<comment type="caution">
    <text evidence="4">The sequence shown here is derived from an EMBL/GenBank/DDBJ whole genome shotgun (WGS) entry which is preliminary data.</text>
</comment>
<dbReference type="Proteomes" id="UP000429523">
    <property type="component" value="Unassembled WGS sequence"/>
</dbReference>
<dbReference type="OrthoDB" id="8904098at2759"/>
<dbReference type="AlphaFoldDB" id="A0A6A3J013"/>
<proteinExistence type="predicted"/>
<keyword evidence="13" id="KW-1185">Reference proteome</keyword>
<dbReference type="GO" id="GO:0046982">
    <property type="term" value="F:protein heterodimerization activity"/>
    <property type="evidence" value="ECO:0007669"/>
    <property type="project" value="InterPro"/>
</dbReference>
<feature type="transmembrane region" description="Helical" evidence="2">
    <location>
        <begin position="117"/>
        <end position="136"/>
    </location>
</feature>
<keyword evidence="2" id="KW-0472">Membrane</keyword>
<evidence type="ECO:0000313" key="11">
    <source>
        <dbReference type="EMBL" id="KAE9292860.1"/>
    </source>
</evidence>
<dbReference type="EMBL" id="QXFX01001455">
    <property type="protein sequence ID" value="KAE9089969.1"/>
    <property type="molecule type" value="Genomic_DNA"/>
</dbReference>
<evidence type="ECO:0000313" key="20">
    <source>
        <dbReference type="Proteomes" id="UP000488956"/>
    </source>
</evidence>
<dbReference type="EMBL" id="QXGC01001495">
    <property type="protein sequence ID" value="KAE9201722.1"/>
    <property type="molecule type" value="Genomic_DNA"/>
</dbReference>
<dbReference type="Proteomes" id="UP000440732">
    <property type="component" value="Unassembled WGS sequence"/>
</dbReference>
<feature type="region of interest" description="Disordered" evidence="1">
    <location>
        <begin position="163"/>
        <end position="183"/>
    </location>
</feature>
<dbReference type="Proteomes" id="UP000441208">
    <property type="component" value="Unassembled WGS sequence"/>
</dbReference>
<evidence type="ECO:0000313" key="5">
    <source>
        <dbReference type="EMBL" id="KAE9089969.1"/>
    </source>
</evidence>
<feature type="transmembrane region" description="Helical" evidence="2">
    <location>
        <begin position="41"/>
        <end position="60"/>
    </location>
</feature>
<dbReference type="EMBL" id="QXGA01001536">
    <property type="protein sequence ID" value="KAE9116406.1"/>
    <property type="molecule type" value="Genomic_DNA"/>
</dbReference>
<evidence type="ECO:0000313" key="10">
    <source>
        <dbReference type="EMBL" id="KAE9204464.1"/>
    </source>
</evidence>
<evidence type="ECO:0000313" key="16">
    <source>
        <dbReference type="Proteomes" id="UP000440732"/>
    </source>
</evidence>
<accession>A0A6A3J013</accession>
<evidence type="ECO:0000313" key="3">
    <source>
        <dbReference type="EMBL" id="KAE8929610.1"/>
    </source>
</evidence>
<evidence type="ECO:0000313" key="15">
    <source>
        <dbReference type="Proteomes" id="UP000440367"/>
    </source>
</evidence>
<protein>
    <submittedName>
        <fullName evidence="4">Uncharacterized protein</fullName>
    </submittedName>
</protein>
<dbReference type="EMBL" id="QXGD01001516">
    <property type="protein sequence ID" value="KAE9204464.1"/>
    <property type="molecule type" value="Genomic_DNA"/>
</dbReference>
<evidence type="ECO:0000313" key="4">
    <source>
        <dbReference type="EMBL" id="KAE8987681.1"/>
    </source>
</evidence>
<feature type="transmembrane region" description="Helical" evidence="2">
    <location>
        <begin position="81"/>
        <end position="105"/>
    </location>
</feature>
<sequence length="206" mass="22868">MVWTGVFEIIRRNSPVLTYLDADGVTQIILNKNGGEPMNDIPWFAAIPQYVLVSTATVLIQIPTYNVGYDKVPMGLRSVTIALGLFINSMGSTLLSVIVLLFGKYIPANLNDGHMEYMYFAIAGVMVINTIAYVVVMQKMQFGMIPRLEKEFTEEDEKGESLSKLSKAAKTVAKSGKGKGKKRVESYSTYIYKVLRQVHPDTGISK</sequence>
<dbReference type="Proteomes" id="UP000488956">
    <property type="component" value="Unassembled WGS sequence"/>
</dbReference>
<evidence type="ECO:0000313" key="8">
    <source>
        <dbReference type="EMBL" id="KAE9176013.1"/>
    </source>
</evidence>
<organism evidence="4 18">
    <name type="scientific">Phytophthora fragariae</name>
    <dbReference type="NCBI Taxonomy" id="53985"/>
    <lineage>
        <taxon>Eukaryota</taxon>
        <taxon>Sar</taxon>
        <taxon>Stramenopiles</taxon>
        <taxon>Oomycota</taxon>
        <taxon>Peronosporomycetes</taxon>
        <taxon>Peronosporales</taxon>
        <taxon>Peronosporaceae</taxon>
        <taxon>Phytophthora</taxon>
    </lineage>
</organism>
<dbReference type="Proteomes" id="UP000440367">
    <property type="component" value="Unassembled WGS sequence"/>
</dbReference>
<dbReference type="SUPFAM" id="SSF103473">
    <property type="entry name" value="MFS general substrate transporter"/>
    <property type="match status" value="1"/>
</dbReference>
<dbReference type="Proteomes" id="UP000433483">
    <property type="component" value="Unassembled WGS sequence"/>
</dbReference>
<dbReference type="Proteomes" id="UP000460718">
    <property type="component" value="Unassembled WGS sequence"/>
</dbReference>
<dbReference type="InterPro" id="IPR009072">
    <property type="entry name" value="Histone-fold"/>
</dbReference>
<dbReference type="PANTHER" id="PTHR11654">
    <property type="entry name" value="OLIGOPEPTIDE TRANSPORTER-RELATED"/>
    <property type="match status" value="1"/>
</dbReference>
<reference evidence="18 19" key="1">
    <citation type="submission" date="2018-09" db="EMBL/GenBank/DDBJ databases">
        <title>Genomic investigation of the strawberry pathogen Phytophthora fragariae indicates pathogenicity is determined by transcriptional variation in three key races.</title>
        <authorList>
            <person name="Adams T.M."/>
            <person name="Armitage A.D."/>
            <person name="Sobczyk M.K."/>
            <person name="Bates H.J."/>
            <person name="Dunwell J.M."/>
            <person name="Nellist C.F."/>
            <person name="Harrison R.J."/>
        </authorList>
    </citation>
    <scope>NUCLEOTIDE SEQUENCE [LARGE SCALE GENOMIC DNA]</scope>
    <source>
        <strain evidence="11 14">A4</strain>
        <strain evidence="10 15">BC-1</strain>
        <strain evidence="9 19">BC-23</strain>
        <strain evidence="8 13">NOV-27</strain>
        <strain evidence="7 16">NOV-5</strain>
        <strain evidence="6 17">NOV-71</strain>
        <strain evidence="3 12">NOV-9</strain>
        <strain evidence="5 20">ONT-3</strain>
        <strain evidence="4 18">SCRP245</strain>
    </source>
</reference>
<dbReference type="Proteomes" id="UP000437068">
    <property type="component" value="Unassembled WGS sequence"/>
</dbReference>
<evidence type="ECO:0000313" key="7">
    <source>
        <dbReference type="EMBL" id="KAE9116406.1"/>
    </source>
</evidence>
<evidence type="ECO:0000313" key="9">
    <source>
        <dbReference type="EMBL" id="KAE9201722.1"/>
    </source>
</evidence>
<dbReference type="Gene3D" id="1.10.20.10">
    <property type="entry name" value="Histone, subunit A"/>
    <property type="match status" value="1"/>
</dbReference>
<dbReference type="InterPro" id="IPR036259">
    <property type="entry name" value="MFS_trans_sf"/>
</dbReference>
<evidence type="ECO:0000313" key="19">
    <source>
        <dbReference type="Proteomes" id="UP000476176"/>
    </source>
</evidence>